<keyword evidence="1" id="KW-0175">Coiled coil</keyword>
<reference evidence="2" key="1">
    <citation type="journal article" date="2023" name="Plant Biotechnol. J.">
        <title>Chromosome-level wild Hevea brasiliensis genome provides new tools for genomic-assisted breeding and valuable loci to elevate rubber yield.</title>
        <authorList>
            <person name="Cheng H."/>
            <person name="Song X."/>
            <person name="Hu Y."/>
            <person name="Wu T."/>
            <person name="Yang Q."/>
            <person name="An Z."/>
            <person name="Feng S."/>
            <person name="Deng Z."/>
            <person name="Wu W."/>
            <person name="Zeng X."/>
            <person name="Tu M."/>
            <person name="Wang X."/>
            <person name="Huang H."/>
        </authorList>
    </citation>
    <scope>NUCLEOTIDE SEQUENCE</scope>
    <source>
        <strain evidence="2">MT/VB/25A 57/8</strain>
    </source>
</reference>
<dbReference type="InterPro" id="IPR037490">
    <property type="entry name" value="WAP"/>
</dbReference>
<dbReference type="EMBL" id="JARPOI010000014">
    <property type="protein sequence ID" value="KAJ9159941.1"/>
    <property type="molecule type" value="Genomic_DNA"/>
</dbReference>
<evidence type="ECO:0008006" key="4">
    <source>
        <dbReference type="Google" id="ProtNLM"/>
    </source>
</evidence>
<comment type="caution">
    <text evidence="2">The sequence shown here is derived from an EMBL/GenBank/DDBJ whole genome shotgun (WGS) entry which is preliminary data.</text>
</comment>
<dbReference type="PANTHER" id="PTHR33883:SF7">
    <property type="entry name" value="OS04G0521600 PROTEIN"/>
    <property type="match status" value="1"/>
</dbReference>
<dbReference type="Proteomes" id="UP001174677">
    <property type="component" value="Chromosome 14"/>
</dbReference>
<organism evidence="2 3">
    <name type="scientific">Hevea brasiliensis</name>
    <name type="common">Para rubber tree</name>
    <name type="synonym">Siphonia brasiliensis</name>
    <dbReference type="NCBI Taxonomy" id="3981"/>
    <lineage>
        <taxon>Eukaryota</taxon>
        <taxon>Viridiplantae</taxon>
        <taxon>Streptophyta</taxon>
        <taxon>Embryophyta</taxon>
        <taxon>Tracheophyta</taxon>
        <taxon>Spermatophyta</taxon>
        <taxon>Magnoliopsida</taxon>
        <taxon>eudicotyledons</taxon>
        <taxon>Gunneridae</taxon>
        <taxon>Pentapetalae</taxon>
        <taxon>rosids</taxon>
        <taxon>fabids</taxon>
        <taxon>Malpighiales</taxon>
        <taxon>Euphorbiaceae</taxon>
        <taxon>Crotonoideae</taxon>
        <taxon>Micrandreae</taxon>
        <taxon>Hevea</taxon>
    </lineage>
</organism>
<evidence type="ECO:0000256" key="1">
    <source>
        <dbReference type="SAM" id="Coils"/>
    </source>
</evidence>
<evidence type="ECO:0000313" key="3">
    <source>
        <dbReference type="Proteomes" id="UP001174677"/>
    </source>
</evidence>
<feature type="coiled-coil region" evidence="1">
    <location>
        <begin position="155"/>
        <end position="182"/>
    </location>
</feature>
<accession>A0ABQ9L6I2</accession>
<protein>
    <recommendedName>
        <fullName evidence="4">DUF4455 domain-containing protein</fullName>
    </recommendedName>
</protein>
<name>A0ABQ9L6I2_HEVBR</name>
<sequence>MEPVEQQWRLTIEKDALGILIKGFVRDIQENFKAEVRDWEKQVSLGLSRHLSDLMKDIKCLNDELEALCSSQSNHEVEISQKPRERRCWQLCCQIDKKSRVHYQEKKQRAEMENLGEKGCSHPRKEEDLVSRRRRIQDVIVRMFDLEILLTGIQEDLLKKMVNEWNEQRENAQIDIQIAEEMHYIVFGEAVKDFGWALDSALIECQDARAKRSCLEDYNLEGKLREEISTVLFREVYKEWNELVEKSETGNLVREEIDQIALEETLRDIANTNDHIISIHREEFRGKIKREITRSHFEELCKELNEVMERLDAENLVREEICQISIEETLRDMAISGNHLVCICNESFQCLEHSLKENVPIVFLREMYKEWKEFDARNLESLIREEVFLLAVVEALKEASAAHREVAARDHFKISEAFISPDKLLISKEVSGEGILVQNQGSLLNCVKVEEDLIQSTSSEIKEKNAHCHTIQRKHEKLDKLKITREFKALLSDLRSCLGVAVEDVESFDDWTVSVASAHNMKASWLQQKEIKEVKVTSAYSAFIPIIEFCKYLWTLSALLEEAMHYLNPAAELVARQRRKEWLYKMAFIRRCENLRKAETEVLDILKVVRKELIGEVLASND</sequence>
<proteinExistence type="predicted"/>
<evidence type="ECO:0000313" key="2">
    <source>
        <dbReference type="EMBL" id="KAJ9159941.1"/>
    </source>
</evidence>
<dbReference type="PANTHER" id="PTHR33883">
    <property type="entry name" value="WPP DOMAIN-ASSOCIATED PROTEIN"/>
    <property type="match status" value="1"/>
</dbReference>
<gene>
    <name evidence="2" type="ORF">P3X46_025391</name>
</gene>
<keyword evidence="3" id="KW-1185">Reference proteome</keyword>